<gene>
    <name evidence="5" type="ORF">DKZ56_00715</name>
</gene>
<feature type="domain" description="LysM" evidence="3">
    <location>
        <begin position="2"/>
        <end position="46"/>
    </location>
</feature>
<dbReference type="Pfam" id="PF01476">
    <property type="entry name" value="LysM"/>
    <property type="match status" value="2"/>
</dbReference>
<dbReference type="InterPro" id="IPR001223">
    <property type="entry name" value="Glyco_hydro18_cat"/>
</dbReference>
<dbReference type="CDD" id="cd00118">
    <property type="entry name" value="LysM"/>
    <property type="match status" value="2"/>
</dbReference>
<evidence type="ECO:0000256" key="1">
    <source>
        <dbReference type="ARBA" id="ARBA00022801"/>
    </source>
</evidence>
<dbReference type="InterPro" id="IPR041704">
    <property type="entry name" value="CFLE_GH18"/>
</dbReference>
<dbReference type="GO" id="GO:0016798">
    <property type="term" value="F:hydrolase activity, acting on glycosyl bonds"/>
    <property type="evidence" value="ECO:0007669"/>
    <property type="project" value="UniProtKB-KW"/>
</dbReference>
<keyword evidence="6" id="KW-1185">Reference proteome</keyword>
<dbReference type="Gene3D" id="3.10.350.10">
    <property type="entry name" value="LysM domain"/>
    <property type="match status" value="2"/>
</dbReference>
<sequence length="429" mass="48609">MQIHVVRPGDTIWGIAQAYNVNAQTIIQTNQIETPNELVVGQAVVIPIVGSFYWVQPGDTLFTIAQRFGLNYVVLAQINGINPNQPLLPGFRLYIPPRQKTNTEVNIYIEPTGDTVSQQLLDSAREVGRHLTYLATFSYQARRDGSLVPMPIQGIPEVAQTSGASLMLVVTNLENGQFSGELGRDILQSSAVQEVLLDNIIDEAKRIGGVSDIHFDFEFLPPDQREAYNNFLRKAAERLHAEGLLISSALAPKLSREQAGQWYEAHDYRAHGEIVDFVVLMTYEWGYSGGPPMPVSPITEVEKVLNYALTEIPKEKIMMGQNLYGYDWTLPYVEGGKYARAISPQQAIAIARDHQAEIQYDYIAQAPYFYYVDDEGNRHEVWFEDARSIQAKFDLMKRLNLRGISYWKLSFSFPQNWLLIQDNFNVVKR</sequence>
<dbReference type="PANTHER" id="PTHR46066">
    <property type="entry name" value="CHITINASE DOMAIN-CONTAINING PROTEIN 1 FAMILY MEMBER"/>
    <property type="match status" value="1"/>
</dbReference>
<dbReference type="Gene3D" id="3.10.50.10">
    <property type="match status" value="1"/>
</dbReference>
<dbReference type="EMBL" id="CP036528">
    <property type="protein sequence ID" value="QBK24561.1"/>
    <property type="molecule type" value="Genomic_DNA"/>
</dbReference>
<dbReference type="SUPFAM" id="SSF51445">
    <property type="entry name" value="(Trans)glycosidases"/>
    <property type="match status" value="1"/>
</dbReference>
<dbReference type="InterPro" id="IPR017853">
    <property type="entry name" value="GH"/>
</dbReference>
<dbReference type="GO" id="GO:0005975">
    <property type="term" value="P:carbohydrate metabolic process"/>
    <property type="evidence" value="ECO:0007669"/>
    <property type="project" value="InterPro"/>
</dbReference>
<evidence type="ECO:0000259" key="4">
    <source>
        <dbReference type="PROSITE" id="PS51910"/>
    </source>
</evidence>
<dbReference type="GO" id="GO:0008061">
    <property type="term" value="F:chitin binding"/>
    <property type="evidence" value="ECO:0007669"/>
    <property type="project" value="InterPro"/>
</dbReference>
<dbReference type="SMART" id="SM00257">
    <property type="entry name" value="LysM"/>
    <property type="match status" value="2"/>
</dbReference>
<evidence type="ECO:0000313" key="6">
    <source>
        <dbReference type="Proteomes" id="UP000291151"/>
    </source>
</evidence>
<feature type="domain" description="LysM" evidence="3">
    <location>
        <begin position="51"/>
        <end position="95"/>
    </location>
</feature>
<dbReference type="InterPro" id="IPR018392">
    <property type="entry name" value="LysM"/>
</dbReference>
<dbReference type="Gene3D" id="3.20.20.80">
    <property type="entry name" value="Glycosidases"/>
    <property type="match status" value="1"/>
</dbReference>
<protein>
    <submittedName>
        <fullName evidence="5">LysM peptidoglycan-binding domain-containing protein</fullName>
    </submittedName>
</protein>
<reference evidence="5 6" key="1">
    <citation type="submission" date="2019-02" db="EMBL/GenBank/DDBJ databases">
        <title>Ureibacillus thermophilus.</title>
        <authorList>
            <person name="Sunny J.S."/>
            <person name="Natarajan A."/>
            <person name="Saleena L.M."/>
        </authorList>
    </citation>
    <scope>NUCLEOTIDE SEQUENCE [LARGE SCALE GENOMIC DNA]</scope>
    <source>
        <strain evidence="5 6">LM102</strain>
    </source>
</reference>
<dbReference type="SMART" id="SM00636">
    <property type="entry name" value="Glyco_18"/>
    <property type="match status" value="1"/>
</dbReference>
<dbReference type="CDD" id="cd02874">
    <property type="entry name" value="GH18_CFLE_spore_hydrolase"/>
    <property type="match status" value="1"/>
</dbReference>
<dbReference type="InterPro" id="IPR036779">
    <property type="entry name" value="LysM_dom_sf"/>
</dbReference>
<dbReference type="GO" id="GO:0070492">
    <property type="term" value="F:oligosaccharide binding"/>
    <property type="evidence" value="ECO:0007669"/>
    <property type="project" value="TreeGrafter"/>
</dbReference>
<organism evidence="5 6">
    <name type="scientific">Ureibacillus thermophilus</name>
    <dbReference type="NCBI Taxonomy" id="367743"/>
    <lineage>
        <taxon>Bacteria</taxon>
        <taxon>Bacillati</taxon>
        <taxon>Bacillota</taxon>
        <taxon>Bacilli</taxon>
        <taxon>Bacillales</taxon>
        <taxon>Caryophanaceae</taxon>
        <taxon>Ureibacillus</taxon>
    </lineage>
</organism>
<dbReference type="GO" id="GO:0012505">
    <property type="term" value="C:endomembrane system"/>
    <property type="evidence" value="ECO:0007669"/>
    <property type="project" value="TreeGrafter"/>
</dbReference>
<dbReference type="RefSeq" id="WP_208652109.1">
    <property type="nucleotide sequence ID" value="NZ_CP036528.1"/>
</dbReference>
<dbReference type="InterPro" id="IPR029070">
    <property type="entry name" value="Chitinase_insertion_sf"/>
</dbReference>
<feature type="domain" description="GH18" evidence="4">
    <location>
        <begin position="103"/>
        <end position="429"/>
    </location>
</feature>
<dbReference type="AlphaFoldDB" id="A0A4P6UR79"/>
<dbReference type="Proteomes" id="UP000291151">
    <property type="component" value="Chromosome"/>
</dbReference>
<evidence type="ECO:0000313" key="5">
    <source>
        <dbReference type="EMBL" id="QBK24561.1"/>
    </source>
</evidence>
<dbReference type="PANTHER" id="PTHR46066:SF2">
    <property type="entry name" value="CHITINASE DOMAIN-CONTAINING PROTEIN 1"/>
    <property type="match status" value="1"/>
</dbReference>
<proteinExistence type="predicted"/>
<evidence type="ECO:0000256" key="2">
    <source>
        <dbReference type="ARBA" id="ARBA00023295"/>
    </source>
</evidence>
<dbReference type="SUPFAM" id="SSF54106">
    <property type="entry name" value="LysM domain"/>
    <property type="match status" value="2"/>
</dbReference>
<dbReference type="Pfam" id="PF00704">
    <property type="entry name" value="Glyco_hydro_18"/>
    <property type="match status" value="1"/>
</dbReference>
<keyword evidence="1" id="KW-0378">Hydrolase</keyword>
<dbReference type="PROSITE" id="PS51782">
    <property type="entry name" value="LYSM"/>
    <property type="match status" value="2"/>
</dbReference>
<accession>A0A4P6UR79</accession>
<keyword evidence="2" id="KW-0326">Glycosidase</keyword>
<evidence type="ECO:0000259" key="3">
    <source>
        <dbReference type="PROSITE" id="PS51782"/>
    </source>
</evidence>
<dbReference type="InterPro" id="IPR011583">
    <property type="entry name" value="Chitinase_II/V-like_cat"/>
</dbReference>
<dbReference type="PROSITE" id="PS51910">
    <property type="entry name" value="GH18_2"/>
    <property type="match status" value="1"/>
</dbReference>
<name>A0A4P6UR79_9BACL</name>
<dbReference type="KEGG" id="uth:DKZ56_00715"/>